<keyword evidence="3" id="KW-1185">Reference proteome</keyword>
<sequence length="187" mass="20453">MDAYVAVSLPHLICVPLHHRSGPEPLRSITQRRGVSLLHKHRWIERARGIELVEWLTNLNTLTPAAIHQSERGICGAGGAGDADRLHQSQAGVRADSEAADAHGFGSVDFAEWKTTNDWEHLLWAWVIVDFADYGLQFFTANGTLYAEMSLGGPTGSVAGPRWLPFAPTKHETARDPTAGRPLASRS</sequence>
<dbReference type="GeneID" id="63717648"/>
<organism evidence="2 3">
    <name type="scientific">Drechmeria coniospora</name>
    <name type="common">Nematophagous fungus</name>
    <name type="synonym">Meria coniospora</name>
    <dbReference type="NCBI Taxonomy" id="98403"/>
    <lineage>
        <taxon>Eukaryota</taxon>
        <taxon>Fungi</taxon>
        <taxon>Dikarya</taxon>
        <taxon>Ascomycota</taxon>
        <taxon>Pezizomycotina</taxon>
        <taxon>Sordariomycetes</taxon>
        <taxon>Hypocreomycetidae</taxon>
        <taxon>Hypocreales</taxon>
        <taxon>Ophiocordycipitaceae</taxon>
        <taxon>Drechmeria</taxon>
    </lineage>
</organism>
<dbReference type="Proteomes" id="UP000076580">
    <property type="component" value="Chromosome 02"/>
</dbReference>
<gene>
    <name evidence="2" type="ORF">DCS_05005</name>
</gene>
<dbReference type="RefSeq" id="XP_040657344.1">
    <property type="nucleotide sequence ID" value="XM_040802311.1"/>
</dbReference>
<evidence type="ECO:0000313" key="2">
    <source>
        <dbReference type="EMBL" id="KYK57992.1"/>
    </source>
</evidence>
<evidence type="ECO:0000313" key="3">
    <source>
        <dbReference type="Proteomes" id="UP000076580"/>
    </source>
</evidence>
<dbReference type="AlphaFoldDB" id="A0A151GLV9"/>
<name>A0A151GLV9_DRECN</name>
<evidence type="ECO:0000256" key="1">
    <source>
        <dbReference type="SAM" id="MobiDB-lite"/>
    </source>
</evidence>
<feature type="region of interest" description="Disordered" evidence="1">
    <location>
        <begin position="167"/>
        <end position="187"/>
    </location>
</feature>
<dbReference type="InParanoid" id="A0A151GLV9"/>
<accession>A0A151GLV9</accession>
<dbReference type="STRING" id="98403.A0A151GLV9"/>
<dbReference type="EMBL" id="LAYC01000002">
    <property type="protein sequence ID" value="KYK57992.1"/>
    <property type="molecule type" value="Genomic_DNA"/>
</dbReference>
<protein>
    <submittedName>
        <fullName evidence="2">Uncharacterized protein</fullName>
    </submittedName>
</protein>
<proteinExistence type="predicted"/>
<reference evidence="2 3" key="1">
    <citation type="journal article" date="2016" name="Sci. Rep.">
        <title>Insights into Adaptations to a Near-Obligate Nematode Endoparasitic Lifestyle from the Finished Genome of Drechmeria coniospora.</title>
        <authorList>
            <person name="Zhang L."/>
            <person name="Zhou Z."/>
            <person name="Guo Q."/>
            <person name="Fokkens L."/>
            <person name="Miskei M."/>
            <person name="Pocsi I."/>
            <person name="Zhang W."/>
            <person name="Chen M."/>
            <person name="Wang L."/>
            <person name="Sun Y."/>
            <person name="Donzelli B.G."/>
            <person name="Gibson D.M."/>
            <person name="Nelson D.R."/>
            <person name="Luo J.G."/>
            <person name="Rep M."/>
            <person name="Liu H."/>
            <person name="Yang S."/>
            <person name="Wang J."/>
            <person name="Krasnoff S.B."/>
            <person name="Xu Y."/>
            <person name="Molnar I."/>
            <person name="Lin M."/>
        </authorList>
    </citation>
    <scope>NUCLEOTIDE SEQUENCE [LARGE SCALE GENOMIC DNA]</scope>
    <source>
        <strain evidence="2 3">ARSEF 6962</strain>
    </source>
</reference>
<comment type="caution">
    <text evidence="2">The sequence shown here is derived from an EMBL/GenBank/DDBJ whole genome shotgun (WGS) entry which is preliminary data.</text>
</comment>